<reference evidence="4" key="1">
    <citation type="journal article" date="2014" name="Int. J. Syst. Evol. Microbiol.">
        <title>Complete genome sequence of Corynebacterium casei LMG S-19264T (=DSM 44701T), isolated from a smear-ripened cheese.</title>
        <authorList>
            <consortium name="US DOE Joint Genome Institute (JGI-PGF)"/>
            <person name="Walter F."/>
            <person name="Albersmeier A."/>
            <person name="Kalinowski J."/>
            <person name="Ruckert C."/>
        </authorList>
    </citation>
    <scope>NUCLEOTIDE SEQUENCE</scope>
    <source>
        <strain evidence="4">VKM B-2484</strain>
    </source>
</reference>
<keyword evidence="5" id="KW-1185">Reference proteome</keyword>
<dbReference type="EC" id="5.3.1.6" evidence="3"/>
<feature type="binding site" evidence="3">
    <location>
        <begin position="124"/>
        <end position="127"/>
    </location>
    <ligand>
        <name>substrate</name>
    </ligand>
</feature>
<dbReference type="CDD" id="cd01398">
    <property type="entry name" value="RPI_A"/>
    <property type="match status" value="1"/>
</dbReference>
<dbReference type="GO" id="GO:0009052">
    <property type="term" value="P:pentose-phosphate shunt, non-oxidative branch"/>
    <property type="evidence" value="ECO:0007669"/>
    <property type="project" value="UniProtKB-UniRule"/>
</dbReference>
<proteinExistence type="inferred from homology"/>
<accession>A0A9W6J6X8</accession>
<dbReference type="SUPFAM" id="SSF75445">
    <property type="entry name" value="D-ribose-5-phosphate isomerase (RpiA), lid domain"/>
    <property type="match status" value="1"/>
</dbReference>
<dbReference type="Gene3D" id="3.40.50.1360">
    <property type="match status" value="1"/>
</dbReference>
<dbReference type="PANTHER" id="PTHR43748:SF3">
    <property type="entry name" value="RIBOSE-5-PHOSPHATE ISOMERASE 3, CHLOROPLASTIC-RELATED"/>
    <property type="match status" value="1"/>
</dbReference>
<comment type="pathway">
    <text evidence="3">Carbohydrate degradation; pentose phosphate pathway; D-ribose 5-phosphate from D-ribulose 5-phosphate (non-oxidative stage): step 1/1.</text>
</comment>
<dbReference type="SUPFAM" id="SSF100950">
    <property type="entry name" value="NagB/RpiA/CoA transferase-like"/>
    <property type="match status" value="1"/>
</dbReference>
<dbReference type="Proteomes" id="UP001143370">
    <property type="component" value="Unassembled WGS sequence"/>
</dbReference>
<dbReference type="NCBIfam" id="NF001924">
    <property type="entry name" value="PRK00702.1"/>
    <property type="match status" value="1"/>
</dbReference>
<evidence type="ECO:0000256" key="1">
    <source>
        <dbReference type="ARBA" id="ARBA00001713"/>
    </source>
</evidence>
<dbReference type="Pfam" id="PF06026">
    <property type="entry name" value="Rib_5-P_isom_A"/>
    <property type="match status" value="1"/>
</dbReference>
<name>A0A9W6J6X8_9HYPH</name>
<comment type="similarity">
    <text evidence="3">Belongs to the ribose 5-phosphate isomerase family.</text>
</comment>
<feature type="binding site" evidence="3">
    <location>
        <begin position="56"/>
        <end position="59"/>
    </location>
    <ligand>
        <name>substrate</name>
    </ligand>
</feature>
<dbReference type="HAMAP" id="MF_00170">
    <property type="entry name" value="Rib_5P_isom_A"/>
    <property type="match status" value="1"/>
</dbReference>
<comment type="function">
    <text evidence="3">Catalyzes the reversible conversion of ribose-5-phosphate to ribulose 5-phosphate.</text>
</comment>
<comment type="catalytic activity">
    <reaction evidence="1 3">
        <text>aldehydo-D-ribose 5-phosphate = D-ribulose 5-phosphate</text>
        <dbReference type="Rhea" id="RHEA:14657"/>
        <dbReference type="ChEBI" id="CHEBI:58121"/>
        <dbReference type="ChEBI" id="CHEBI:58273"/>
        <dbReference type="EC" id="5.3.1.6"/>
    </reaction>
</comment>
<dbReference type="FunFam" id="3.40.50.1360:FF:000001">
    <property type="entry name" value="Ribose-5-phosphate isomerase A"/>
    <property type="match status" value="1"/>
</dbReference>
<dbReference type="Gene3D" id="3.30.70.260">
    <property type="match status" value="1"/>
</dbReference>
<feature type="binding site" evidence="3">
    <location>
        <begin position="111"/>
        <end position="114"/>
    </location>
    <ligand>
        <name>substrate</name>
    </ligand>
</feature>
<dbReference type="NCBIfam" id="TIGR00021">
    <property type="entry name" value="rpiA"/>
    <property type="match status" value="1"/>
</dbReference>
<dbReference type="InterPro" id="IPR037171">
    <property type="entry name" value="NagB/RpiA_transferase-like"/>
</dbReference>
<organism evidence="4 5">
    <name type="scientific">Ancylobacter dichloromethanicus</name>
    <dbReference type="NCBI Taxonomy" id="518825"/>
    <lineage>
        <taxon>Bacteria</taxon>
        <taxon>Pseudomonadati</taxon>
        <taxon>Pseudomonadota</taxon>
        <taxon>Alphaproteobacteria</taxon>
        <taxon>Hyphomicrobiales</taxon>
        <taxon>Xanthobacteraceae</taxon>
        <taxon>Ancylobacter</taxon>
    </lineage>
</organism>
<dbReference type="GO" id="GO:0004751">
    <property type="term" value="F:ribose-5-phosphate isomerase activity"/>
    <property type="evidence" value="ECO:0007669"/>
    <property type="project" value="UniProtKB-UniRule"/>
</dbReference>
<evidence type="ECO:0000313" key="4">
    <source>
        <dbReference type="EMBL" id="GLK70340.1"/>
    </source>
</evidence>
<protein>
    <recommendedName>
        <fullName evidence="3">Ribose-5-phosphate isomerase A</fullName>
        <ecNumber evidence="3">5.3.1.6</ecNumber>
    </recommendedName>
    <alternativeName>
        <fullName evidence="3">Phosphoriboisomerase A</fullName>
        <shortName evidence="3">PRI</shortName>
    </alternativeName>
</protein>
<dbReference type="InterPro" id="IPR004788">
    <property type="entry name" value="Ribose5P_isomerase_type_A"/>
</dbReference>
<gene>
    <name evidence="3 4" type="primary">rpiA</name>
    <name evidence="4" type="ORF">GCM10017643_04550</name>
</gene>
<sequence length="260" mass="26911">MAGLSARPNGATHDDTLEVFESRGHAIMSDADNLKRQAAAQALEYVRSGMKLGLGTGSTAKHLVDLLAARVNEGLEVVGVPTSEATRAQAESLGIPLGTLDEHPVLDLCIDGADEVGPDLTLIKGGGGALLREKIVASAARQMFVIADASKKVGVLGTFPLPIEVVDFGVAAIRRGIDRAARAAGCQGLLTLRRRPDGHVFVTDQGHLILDAAYHSITNPAALAAELSNVPGVVEHGLFINLASRVILAGAGGVTVIDRA</sequence>
<dbReference type="EMBL" id="BSFJ01000003">
    <property type="protein sequence ID" value="GLK70340.1"/>
    <property type="molecule type" value="Genomic_DNA"/>
</dbReference>
<reference evidence="4" key="2">
    <citation type="submission" date="2023-01" db="EMBL/GenBank/DDBJ databases">
        <authorList>
            <person name="Sun Q."/>
            <person name="Evtushenko L."/>
        </authorList>
    </citation>
    <scope>NUCLEOTIDE SEQUENCE</scope>
    <source>
        <strain evidence="4">VKM B-2484</strain>
    </source>
</reference>
<evidence type="ECO:0000256" key="3">
    <source>
        <dbReference type="HAMAP-Rule" id="MF_00170"/>
    </source>
</evidence>
<feature type="binding site" evidence="3">
    <location>
        <position position="151"/>
    </location>
    <ligand>
        <name>substrate</name>
    </ligand>
</feature>
<dbReference type="PANTHER" id="PTHR43748">
    <property type="entry name" value="RIBOSE-5-PHOSPHATE ISOMERASE 3, CHLOROPLASTIC-RELATED"/>
    <property type="match status" value="1"/>
</dbReference>
<dbReference type="InterPro" id="IPR050262">
    <property type="entry name" value="Ribose-5P_isomerase"/>
</dbReference>
<comment type="subunit">
    <text evidence="3">Homodimer.</text>
</comment>
<keyword evidence="2 3" id="KW-0413">Isomerase</keyword>
<feature type="active site" description="Proton acceptor" evidence="3">
    <location>
        <position position="133"/>
    </location>
</feature>
<evidence type="ECO:0000313" key="5">
    <source>
        <dbReference type="Proteomes" id="UP001143370"/>
    </source>
</evidence>
<comment type="caution">
    <text evidence="4">The sequence shown here is derived from an EMBL/GenBank/DDBJ whole genome shotgun (WGS) entry which is preliminary data.</text>
</comment>
<evidence type="ECO:0000256" key="2">
    <source>
        <dbReference type="ARBA" id="ARBA00023235"/>
    </source>
</evidence>
<dbReference type="InterPro" id="IPR020672">
    <property type="entry name" value="Ribose5P_isomerase_typA_subgr"/>
</dbReference>
<dbReference type="AlphaFoldDB" id="A0A9W6J6X8"/>